<accession>A0A8S5QY23</accession>
<reference evidence="2" key="1">
    <citation type="journal article" date="2021" name="Proc. Natl. Acad. Sci. U.S.A.">
        <title>A Catalog of Tens of Thousands of Viruses from Human Metagenomes Reveals Hidden Associations with Chronic Diseases.</title>
        <authorList>
            <person name="Tisza M.J."/>
            <person name="Buck C.B."/>
        </authorList>
    </citation>
    <scope>NUCLEOTIDE SEQUENCE</scope>
    <source>
        <strain evidence="2">Ct9lR64</strain>
    </source>
</reference>
<organism evidence="2">
    <name type="scientific">Siphoviridae sp. ct9lR64</name>
    <dbReference type="NCBI Taxonomy" id="2826178"/>
    <lineage>
        <taxon>Viruses</taxon>
        <taxon>Duplodnaviria</taxon>
        <taxon>Heunggongvirae</taxon>
        <taxon>Uroviricota</taxon>
        <taxon>Caudoviricetes</taxon>
    </lineage>
</organism>
<proteinExistence type="predicted"/>
<evidence type="ECO:0000256" key="1">
    <source>
        <dbReference type="SAM" id="Phobius"/>
    </source>
</evidence>
<keyword evidence="1" id="KW-0812">Transmembrane</keyword>
<evidence type="ECO:0000313" key="2">
    <source>
        <dbReference type="EMBL" id="DAE23826.1"/>
    </source>
</evidence>
<feature type="transmembrane region" description="Helical" evidence="1">
    <location>
        <begin position="21"/>
        <end position="38"/>
    </location>
</feature>
<sequence length="41" mass="5212">MIIKRTWTRFDNRKTWKKYCYTGYFLFGFIPVYIDRVTNRI</sequence>
<protein>
    <submittedName>
        <fullName evidence="2">Uncharacterized protein</fullName>
    </submittedName>
</protein>
<keyword evidence="1" id="KW-0472">Membrane</keyword>
<name>A0A8S5QY23_9CAUD</name>
<keyword evidence="1" id="KW-1133">Transmembrane helix</keyword>
<dbReference type="EMBL" id="BK015760">
    <property type="protein sequence ID" value="DAE23826.1"/>
    <property type="molecule type" value="Genomic_DNA"/>
</dbReference>